<dbReference type="PIRSF" id="PIRSF000812">
    <property type="entry name" value="AAD"/>
    <property type="match status" value="1"/>
</dbReference>
<accession>A0A150FBA6</accession>
<evidence type="ECO:0000313" key="1">
    <source>
        <dbReference type="EMBL" id="KXZ22656.1"/>
    </source>
</evidence>
<keyword evidence="2" id="KW-1185">Reference proteome</keyword>
<keyword evidence="1" id="KW-0808">Transferase</keyword>
<proteinExistence type="predicted"/>
<dbReference type="InterPro" id="IPR043519">
    <property type="entry name" value="NT_sf"/>
</dbReference>
<evidence type="ECO:0000313" key="2">
    <source>
        <dbReference type="Proteomes" id="UP000075430"/>
    </source>
</evidence>
<dbReference type="OrthoDB" id="9776406at2"/>
<gene>
    <name evidence="1" type="ORF">AXI58_07725</name>
</gene>
<comment type="caution">
    <text evidence="1">The sequence shown here is derived from an EMBL/GenBank/DDBJ whole genome shotgun (WGS) entry which is preliminary data.</text>
</comment>
<dbReference type="SUPFAM" id="SSF81301">
    <property type="entry name" value="Nucleotidyltransferase"/>
    <property type="match status" value="1"/>
</dbReference>
<dbReference type="Gene3D" id="3.30.460.10">
    <property type="entry name" value="Beta Polymerase, domain 2"/>
    <property type="match status" value="1"/>
</dbReference>
<dbReference type="RefSeq" id="WP_061520245.1">
    <property type="nucleotide sequence ID" value="NZ_JARLZY010000002.1"/>
</dbReference>
<dbReference type="Proteomes" id="UP000075430">
    <property type="component" value="Unassembled WGS sequence"/>
</dbReference>
<dbReference type="GO" id="GO:0016779">
    <property type="term" value="F:nucleotidyltransferase activity"/>
    <property type="evidence" value="ECO:0007669"/>
    <property type="project" value="UniProtKB-KW"/>
</dbReference>
<keyword evidence="1" id="KW-0548">Nucleotidyltransferase</keyword>
<dbReference type="Pfam" id="PF04439">
    <property type="entry name" value="Adenyl_transf"/>
    <property type="match status" value="1"/>
</dbReference>
<dbReference type="EMBL" id="LSBA01000004">
    <property type="protein sequence ID" value="KXZ22656.1"/>
    <property type="molecule type" value="Genomic_DNA"/>
</dbReference>
<dbReference type="AlphaFoldDB" id="A0A150FBA6"/>
<protein>
    <submittedName>
        <fullName evidence="1">Aminoglycoside adenylyltransferase</fullName>
    </submittedName>
</protein>
<reference evidence="2" key="1">
    <citation type="submission" date="2016-02" db="EMBL/GenBank/DDBJ databases">
        <authorList>
            <person name="Dunlap C."/>
        </authorList>
    </citation>
    <scope>NUCLEOTIDE SEQUENCE [LARGE SCALE GENOMIC DNA]</scope>
    <source>
        <strain evidence="2">NRRL B-41092</strain>
    </source>
</reference>
<dbReference type="STRING" id="1793963.AXI58_07725"/>
<name>A0A150FBA6_9BACI</name>
<organism evidence="1 2">
    <name type="scientific">Bacillus nakamurai</name>
    <dbReference type="NCBI Taxonomy" id="1793963"/>
    <lineage>
        <taxon>Bacteria</taxon>
        <taxon>Bacillati</taxon>
        <taxon>Bacillota</taxon>
        <taxon>Bacilli</taxon>
        <taxon>Bacillales</taxon>
        <taxon>Bacillaceae</taxon>
        <taxon>Bacillus</taxon>
    </lineage>
</organism>
<dbReference type="NCBIfam" id="NF033084">
    <property type="entry name" value="ANT_6"/>
    <property type="match status" value="1"/>
</dbReference>
<dbReference type="InterPro" id="IPR007530">
    <property type="entry name" value="Aminoglycoside_adenylylTfrase"/>
</dbReference>
<dbReference type="Gene3D" id="1.20.120.330">
    <property type="entry name" value="Nucleotidyltransferases domain 2"/>
    <property type="match status" value="1"/>
</dbReference>
<dbReference type="SUPFAM" id="SSF81631">
    <property type="entry name" value="PAP/OAS1 substrate-binding domain"/>
    <property type="match status" value="1"/>
</dbReference>
<sequence length="287" mass="34112">MRSESEMMKIILDVAKKDERIRLVTLEGSRTNKHVPRDRFQDYDVSYFVTDMDSFTSDDGWLDQFGERMMMQKPEDMELFPPELGGWFSYLMLFKDEHKIDLTLIPVNQAEHYFEESDGLAEVLLDKDDRIRRKIIAADEQYHIKKPTSREFDDCCNEFWMVSTYVIKGLMRNEILYALDHMNGILRPNVLRMIAWNIGIENKSLSVGKNYKYIQKYMKAKDWETLLNTYVGNTYESVWKALFDCYDLFRTYSKSAASALGFKYPEYDKQITDDSLKNYDRFHQSFN</sequence>